<dbReference type="EMBL" id="QUTG01001764">
    <property type="protein sequence ID" value="RHY98799.1"/>
    <property type="molecule type" value="Genomic_DNA"/>
</dbReference>
<dbReference type="Pfam" id="PF01205">
    <property type="entry name" value="Impact_N"/>
    <property type="match status" value="1"/>
</dbReference>
<protein>
    <recommendedName>
        <fullName evidence="2">Impact N-terminal domain-containing protein</fullName>
    </recommendedName>
</protein>
<sequence length="257" mass="27636">MKLTFPSPLQFFRRLRGKSSAEEGTKKLSPVPLAGASRAFSGSFTLCNSHAPGTDASDNDGCKTCSSCQRKYVPYSSTFNDFCSLDCKSTGYAQITKARRAMYPQANHHCFAYSLAVANESYCSDDGEPHSTAGRPIQQVLSQHRVQDACLVVSRIFGGTKLGTGGLVRAYAGAAELVMSEATIVETQLSTSRTVQVPIRYAEMVKKSIVNFDGRVTSLDFGVDSAALTVQIPLVHSTAFHTYVNELTGGRAAFSSS</sequence>
<dbReference type="GO" id="GO:0005737">
    <property type="term" value="C:cytoplasm"/>
    <property type="evidence" value="ECO:0007669"/>
    <property type="project" value="TreeGrafter"/>
</dbReference>
<proteinExistence type="inferred from homology"/>
<dbReference type="SUPFAM" id="SSF54211">
    <property type="entry name" value="Ribosomal protein S5 domain 2-like"/>
    <property type="match status" value="1"/>
</dbReference>
<evidence type="ECO:0000256" key="1">
    <source>
        <dbReference type="ARBA" id="ARBA00007665"/>
    </source>
</evidence>
<comment type="caution">
    <text evidence="3">The sequence shown here is derived from an EMBL/GenBank/DDBJ whole genome shotgun (WGS) entry which is preliminary data.</text>
</comment>
<dbReference type="VEuPathDB" id="FungiDB:H257_14360"/>
<dbReference type="PANTHER" id="PTHR16301:SF20">
    <property type="entry name" value="IMPACT FAMILY MEMBER YIGZ"/>
    <property type="match status" value="1"/>
</dbReference>
<evidence type="ECO:0000313" key="3">
    <source>
        <dbReference type="EMBL" id="RHY98799.1"/>
    </source>
</evidence>
<dbReference type="Gene3D" id="3.30.230.30">
    <property type="entry name" value="Impact, N-terminal domain"/>
    <property type="match status" value="1"/>
</dbReference>
<gene>
    <name evidence="3" type="ORF">DYB35_008013</name>
</gene>
<evidence type="ECO:0000259" key="2">
    <source>
        <dbReference type="Pfam" id="PF01205"/>
    </source>
</evidence>
<name>A0A418DRE1_APHAT</name>
<dbReference type="InterPro" id="IPR023582">
    <property type="entry name" value="Impact"/>
</dbReference>
<accession>A0A418DRE1</accession>
<dbReference type="GO" id="GO:0006446">
    <property type="term" value="P:regulation of translational initiation"/>
    <property type="evidence" value="ECO:0007669"/>
    <property type="project" value="TreeGrafter"/>
</dbReference>
<feature type="domain" description="Impact N-terminal" evidence="2">
    <location>
        <begin position="90"/>
        <end position="178"/>
    </location>
</feature>
<comment type="similarity">
    <text evidence="1">Belongs to the IMPACT family.</text>
</comment>
<dbReference type="PANTHER" id="PTHR16301">
    <property type="entry name" value="IMPACT-RELATED"/>
    <property type="match status" value="1"/>
</dbReference>
<dbReference type="InterPro" id="IPR001498">
    <property type="entry name" value="Impact_N"/>
</dbReference>
<dbReference type="AlphaFoldDB" id="A0A418DRE1"/>
<organism evidence="3 4">
    <name type="scientific">Aphanomyces astaci</name>
    <name type="common">Crayfish plague agent</name>
    <dbReference type="NCBI Taxonomy" id="112090"/>
    <lineage>
        <taxon>Eukaryota</taxon>
        <taxon>Sar</taxon>
        <taxon>Stramenopiles</taxon>
        <taxon>Oomycota</taxon>
        <taxon>Saprolegniomycetes</taxon>
        <taxon>Saprolegniales</taxon>
        <taxon>Verrucalvaceae</taxon>
        <taxon>Aphanomyces</taxon>
    </lineage>
</organism>
<dbReference type="InterPro" id="IPR036956">
    <property type="entry name" value="Impact_N_sf"/>
</dbReference>
<evidence type="ECO:0000313" key="4">
    <source>
        <dbReference type="Proteomes" id="UP000285712"/>
    </source>
</evidence>
<reference evidence="3 4" key="1">
    <citation type="submission" date="2018-08" db="EMBL/GenBank/DDBJ databases">
        <title>Aphanomyces genome sequencing and annotation.</title>
        <authorList>
            <person name="Minardi D."/>
            <person name="Oidtmann B."/>
            <person name="Van Der Giezen M."/>
            <person name="Studholme D.J."/>
        </authorList>
    </citation>
    <scope>NUCLEOTIDE SEQUENCE [LARGE SCALE GENOMIC DNA]</scope>
    <source>
        <strain evidence="3 4">Sv</strain>
    </source>
</reference>
<dbReference type="Proteomes" id="UP000285712">
    <property type="component" value="Unassembled WGS sequence"/>
</dbReference>
<dbReference type="InterPro" id="IPR020568">
    <property type="entry name" value="Ribosomal_Su5_D2-typ_SF"/>
</dbReference>